<dbReference type="Pfam" id="PF09732">
    <property type="entry name" value="CactinC_cactus"/>
    <property type="match status" value="1"/>
</dbReference>
<feature type="compositionally biased region" description="Basic and acidic residues" evidence="3">
    <location>
        <begin position="15"/>
        <end position="30"/>
    </location>
</feature>
<evidence type="ECO:0000313" key="7">
    <source>
        <dbReference type="Proteomes" id="UP000076580"/>
    </source>
</evidence>
<evidence type="ECO:0000256" key="1">
    <source>
        <dbReference type="ARBA" id="ARBA00006895"/>
    </source>
</evidence>
<evidence type="ECO:0000256" key="2">
    <source>
        <dbReference type="ARBA" id="ARBA00034534"/>
    </source>
</evidence>
<comment type="caution">
    <text evidence="6">The sequence shown here is derived from an EMBL/GenBank/DDBJ whole genome shotgun (WGS) entry which is preliminary data.</text>
</comment>
<dbReference type="InterPro" id="IPR019134">
    <property type="entry name" value="Cactin_C"/>
</dbReference>
<accession>A0A151GK69</accession>
<dbReference type="InterPro" id="IPR018816">
    <property type="entry name" value="Cactin_central"/>
</dbReference>
<protein>
    <recommendedName>
        <fullName evidence="2">Splicing factor Cactin</fullName>
    </recommendedName>
</protein>
<evidence type="ECO:0000259" key="5">
    <source>
        <dbReference type="Pfam" id="PF10312"/>
    </source>
</evidence>
<keyword evidence="7" id="KW-1185">Reference proteome</keyword>
<dbReference type="PANTHER" id="PTHR21737">
    <property type="entry name" value="POLYGLUTAMINE BINDING PROTEIN 1/MARVEL MEMBRANE-ASSOCIATING DOMAIN CONTAINING 3"/>
    <property type="match status" value="1"/>
</dbReference>
<dbReference type="GO" id="GO:0045292">
    <property type="term" value="P:mRNA cis splicing, via spliceosome"/>
    <property type="evidence" value="ECO:0007669"/>
    <property type="project" value="EnsemblFungi"/>
</dbReference>
<dbReference type="STRING" id="98403.A0A151GK69"/>
<sequence>MDPSRRAMLASTGSGRRDIASPRADPDTRVTKVGQSGAPSKTAQNAARYLSSDEQSRQFVAEEDKFVLKQSKKKADIRVREGRAMPVDSLAFNLRFIDKNRDVFDDQDADVDVELKQPVELVESLNVAQLAELDTGIRSFLALEGDQVHRQYWEGLQTICADQKSNLDPYGRNDQALRVVAANIDKILHGKTYERLELLETQVNEKIRSNEVIDNDYWEQLLANIVLRKAKAQVEKIFQTVVEARDKLAKELEPSRKPVSTAAGASTATTATAAEGQQAAVMTAFSAVGNEDVSLATKALYDREAAQGLLENEELFTAEADVPSAKKPAWAGQYRARKPKYFNRVQMGYDWNKYNQTHFDHDNPPPKVVQGYRFNLFYPDLVDKTKAPTYKIFREGGRRAGESFAPAGEEDTCLVIFIAGPPYEEIAFRVVDRPWDFSAKRDRGFKSAFDKGILQLHFNFKKIFYRK</sequence>
<dbReference type="GeneID" id="63717141"/>
<dbReference type="Pfam" id="PF10312">
    <property type="entry name" value="Cactin_mid"/>
    <property type="match status" value="1"/>
</dbReference>
<dbReference type="EMBL" id="LAYC01000002">
    <property type="protein sequence ID" value="KYK57488.1"/>
    <property type="molecule type" value="Genomic_DNA"/>
</dbReference>
<organism evidence="6 7">
    <name type="scientific">Drechmeria coniospora</name>
    <name type="common">Nematophagous fungus</name>
    <name type="synonym">Meria coniospora</name>
    <dbReference type="NCBI Taxonomy" id="98403"/>
    <lineage>
        <taxon>Eukaryota</taxon>
        <taxon>Fungi</taxon>
        <taxon>Dikarya</taxon>
        <taxon>Ascomycota</taxon>
        <taxon>Pezizomycotina</taxon>
        <taxon>Sordariomycetes</taxon>
        <taxon>Hypocreomycetidae</taxon>
        <taxon>Hypocreales</taxon>
        <taxon>Ophiocordycipitaceae</taxon>
        <taxon>Drechmeria</taxon>
    </lineage>
</organism>
<dbReference type="PANTHER" id="PTHR21737:SF4">
    <property type="entry name" value="SPLICING FACTOR CACTIN"/>
    <property type="match status" value="1"/>
</dbReference>
<dbReference type="RefSeq" id="XP_040656840.1">
    <property type="nucleotide sequence ID" value="XM_040801807.1"/>
</dbReference>
<dbReference type="GO" id="GO:0005737">
    <property type="term" value="C:cytoplasm"/>
    <property type="evidence" value="ECO:0007669"/>
    <property type="project" value="TreeGrafter"/>
</dbReference>
<comment type="similarity">
    <text evidence="1">Belongs to the CACTIN family.</text>
</comment>
<gene>
    <name evidence="6" type="ORF">DCS_04498</name>
</gene>
<feature type="domain" description="Splicing factor cactin central" evidence="5">
    <location>
        <begin position="52"/>
        <end position="237"/>
    </location>
</feature>
<reference evidence="6 7" key="1">
    <citation type="journal article" date="2016" name="Sci. Rep.">
        <title>Insights into Adaptations to a Near-Obligate Nematode Endoparasitic Lifestyle from the Finished Genome of Drechmeria coniospora.</title>
        <authorList>
            <person name="Zhang L."/>
            <person name="Zhou Z."/>
            <person name="Guo Q."/>
            <person name="Fokkens L."/>
            <person name="Miskei M."/>
            <person name="Pocsi I."/>
            <person name="Zhang W."/>
            <person name="Chen M."/>
            <person name="Wang L."/>
            <person name="Sun Y."/>
            <person name="Donzelli B.G."/>
            <person name="Gibson D.M."/>
            <person name="Nelson D.R."/>
            <person name="Luo J.G."/>
            <person name="Rep M."/>
            <person name="Liu H."/>
            <person name="Yang S."/>
            <person name="Wang J."/>
            <person name="Krasnoff S.B."/>
            <person name="Xu Y."/>
            <person name="Molnar I."/>
            <person name="Lin M."/>
        </authorList>
    </citation>
    <scope>NUCLEOTIDE SEQUENCE [LARGE SCALE GENOMIC DNA]</scope>
    <source>
        <strain evidence="6 7">ARSEF 6962</strain>
    </source>
</reference>
<dbReference type="InParanoid" id="A0A151GK69"/>
<evidence type="ECO:0000256" key="3">
    <source>
        <dbReference type="SAM" id="MobiDB-lite"/>
    </source>
</evidence>
<dbReference type="SMART" id="SM01050">
    <property type="entry name" value="CactinC_cactus"/>
    <property type="match status" value="1"/>
</dbReference>
<proteinExistence type="inferred from homology"/>
<dbReference type="Proteomes" id="UP000076580">
    <property type="component" value="Chromosome 02"/>
</dbReference>
<dbReference type="GO" id="GO:0000380">
    <property type="term" value="P:alternative mRNA splicing, via spliceosome"/>
    <property type="evidence" value="ECO:0007669"/>
    <property type="project" value="EnsemblFungi"/>
</dbReference>
<feature type="region of interest" description="Disordered" evidence="3">
    <location>
        <begin position="1"/>
        <end position="52"/>
    </location>
</feature>
<feature type="domain" description="Splicing factor Cactin C-terminal" evidence="4">
    <location>
        <begin position="330"/>
        <end position="467"/>
    </location>
</feature>
<feature type="compositionally biased region" description="Polar residues" evidence="3">
    <location>
        <begin position="33"/>
        <end position="45"/>
    </location>
</feature>
<dbReference type="AlphaFoldDB" id="A0A151GK69"/>
<name>A0A151GK69_DRECN</name>
<dbReference type="GO" id="GO:0005681">
    <property type="term" value="C:spliceosomal complex"/>
    <property type="evidence" value="ECO:0007669"/>
    <property type="project" value="TreeGrafter"/>
</dbReference>
<evidence type="ECO:0000259" key="4">
    <source>
        <dbReference type="Pfam" id="PF09732"/>
    </source>
</evidence>
<evidence type="ECO:0000313" key="6">
    <source>
        <dbReference type="EMBL" id="KYK57488.1"/>
    </source>
</evidence>